<evidence type="ECO:0000259" key="5">
    <source>
        <dbReference type="Pfam" id="PF00496"/>
    </source>
</evidence>
<gene>
    <name evidence="6" type="ORF">WDU96_04695</name>
</gene>
<sequence>MSRRLIRTPRRGLAIATVAVSSIVLAGCASGGAEGEASPDHDLTIGVVTEPEKTLDGIVDGSLAGYNIYYNLFDQLTTLDADGNIMPSIATEWSANDDFTEWTFTLRDDIEFHDGTPLTSEDVAFTYTEVLATPDSDNLGYMGMLESVSAPDATTVVFELNSSFSPWPSITTAQSIVPAELYMELGSEEFAEAPVGSGAFTFVSRSRGVDYVLERNDDYWGDVTEVDTVTFQTVADEEARLNGVISGSLDVALISPNQVSSLEGSGADSVSRASNGATFLGINSTSGPLADEKIRLAVWHAINRDELVSAVLDGRAVPNDQIVAPNVTGYVDGSEGPAYDPAAAEALLAEAGYDGTAIALEYATDGRIPMSSEVAQAIGGYLEAVGITVELVGMDQASLSNRIYGTVDMDGIFLNTWAPSTMDGDMPITNMFAGGQNDYAQSPTTATLVEEQRMVDGADRIAVFDELASTNYAAAYLIPLYTPDADYAVTAGIDWTPRVDGEFMLADVTFSD</sequence>
<dbReference type="InterPro" id="IPR039424">
    <property type="entry name" value="SBP_5"/>
</dbReference>
<proteinExistence type="inferred from homology"/>
<protein>
    <submittedName>
        <fullName evidence="6">ABC transporter substrate-binding protein</fullName>
    </submittedName>
</protein>
<comment type="caution">
    <text evidence="6">The sequence shown here is derived from an EMBL/GenBank/DDBJ whole genome shotgun (WGS) entry which is preliminary data.</text>
</comment>
<organism evidence="6 7">
    <name type="scientific">Microbacterium marmarense</name>
    <dbReference type="NCBI Taxonomy" id="3122051"/>
    <lineage>
        <taxon>Bacteria</taxon>
        <taxon>Bacillati</taxon>
        <taxon>Actinomycetota</taxon>
        <taxon>Actinomycetes</taxon>
        <taxon>Micrococcales</taxon>
        <taxon>Microbacteriaceae</taxon>
        <taxon>Microbacterium</taxon>
    </lineage>
</organism>
<evidence type="ECO:0000256" key="3">
    <source>
        <dbReference type="ARBA" id="ARBA00022729"/>
    </source>
</evidence>
<dbReference type="PANTHER" id="PTHR30290:SF9">
    <property type="entry name" value="OLIGOPEPTIDE-BINDING PROTEIN APPA"/>
    <property type="match status" value="1"/>
</dbReference>
<keyword evidence="7" id="KW-1185">Reference proteome</keyword>
<dbReference type="PANTHER" id="PTHR30290">
    <property type="entry name" value="PERIPLASMIC BINDING COMPONENT OF ABC TRANSPORTER"/>
    <property type="match status" value="1"/>
</dbReference>
<evidence type="ECO:0000256" key="4">
    <source>
        <dbReference type="SAM" id="SignalP"/>
    </source>
</evidence>
<dbReference type="SUPFAM" id="SSF53850">
    <property type="entry name" value="Periplasmic binding protein-like II"/>
    <property type="match status" value="1"/>
</dbReference>
<evidence type="ECO:0000256" key="2">
    <source>
        <dbReference type="ARBA" id="ARBA00022448"/>
    </source>
</evidence>
<evidence type="ECO:0000313" key="7">
    <source>
        <dbReference type="Proteomes" id="UP001368654"/>
    </source>
</evidence>
<dbReference type="InterPro" id="IPR030678">
    <property type="entry name" value="Peptide/Ni-bd"/>
</dbReference>
<name>A0ABU8LTA6_9MICO</name>
<reference evidence="6 7" key="1">
    <citation type="submission" date="2024-02" db="EMBL/GenBank/DDBJ databases">
        <authorList>
            <person name="Saticioglu I.B."/>
        </authorList>
    </citation>
    <scope>NUCLEOTIDE SEQUENCE [LARGE SCALE GENOMIC DNA]</scope>
    <source>
        <strain evidence="6 7">Mu-86</strain>
    </source>
</reference>
<dbReference type="PROSITE" id="PS51257">
    <property type="entry name" value="PROKAR_LIPOPROTEIN"/>
    <property type="match status" value="1"/>
</dbReference>
<accession>A0ABU8LTA6</accession>
<feature type="domain" description="Solute-binding protein family 5" evidence="5">
    <location>
        <begin position="85"/>
        <end position="437"/>
    </location>
</feature>
<evidence type="ECO:0000313" key="6">
    <source>
        <dbReference type="EMBL" id="MEJ1154901.1"/>
    </source>
</evidence>
<keyword evidence="3 4" id="KW-0732">Signal</keyword>
<evidence type="ECO:0000256" key="1">
    <source>
        <dbReference type="ARBA" id="ARBA00005695"/>
    </source>
</evidence>
<dbReference type="Gene3D" id="3.40.190.10">
    <property type="entry name" value="Periplasmic binding protein-like II"/>
    <property type="match status" value="1"/>
</dbReference>
<feature type="chain" id="PRO_5047417270" evidence="4">
    <location>
        <begin position="27"/>
        <end position="512"/>
    </location>
</feature>
<dbReference type="RefSeq" id="WP_337337325.1">
    <property type="nucleotide sequence ID" value="NZ_JBBDGL010000001.1"/>
</dbReference>
<dbReference type="CDD" id="cd00995">
    <property type="entry name" value="PBP2_NikA_DppA_OppA_like"/>
    <property type="match status" value="1"/>
</dbReference>
<feature type="signal peptide" evidence="4">
    <location>
        <begin position="1"/>
        <end position="26"/>
    </location>
</feature>
<dbReference type="InterPro" id="IPR000914">
    <property type="entry name" value="SBP_5_dom"/>
</dbReference>
<dbReference type="EMBL" id="JBBDGL010000001">
    <property type="protein sequence ID" value="MEJ1154901.1"/>
    <property type="molecule type" value="Genomic_DNA"/>
</dbReference>
<dbReference type="Gene3D" id="3.10.105.10">
    <property type="entry name" value="Dipeptide-binding Protein, Domain 3"/>
    <property type="match status" value="1"/>
</dbReference>
<dbReference type="PIRSF" id="PIRSF002741">
    <property type="entry name" value="MppA"/>
    <property type="match status" value="1"/>
</dbReference>
<comment type="similarity">
    <text evidence="1">Belongs to the bacterial solute-binding protein 5 family.</text>
</comment>
<dbReference type="Proteomes" id="UP001368654">
    <property type="component" value="Unassembled WGS sequence"/>
</dbReference>
<dbReference type="Pfam" id="PF00496">
    <property type="entry name" value="SBP_bac_5"/>
    <property type="match status" value="1"/>
</dbReference>
<keyword evidence="2" id="KW-0813">Transport</keyword>